<dbReference type="GO" id="GO:0050357">
    <property type="term" value="F:tropinesterase activity"/>
    <property type="evidence" value="ECO:0007669"/>
    <property type="project" value="UniProtKB-EC"/>
</dbReference>
<dbReference type="OrthoDB" id="9804723at2"/>
<dbReference type="PRINTS" id="PR00111">
    <property type="entry name" value="ABHYDROLASE"/>
</dbReference>
<dbReference type="EMBL" id="FXXP01000003">
    <property type="protein sequence ID" value="SMX30246.1"/>
    <property type="molecule type" value="Genomic_DNA"/>
</dbReference>
<dbReference type="AlphaFoldDB" id="A0A238JKC9"/>
<dbReference type="Gene3D" id="3.40.50.1820">
    <property type="entry name" value="alpha/beta hydrolase"/>
    <property type="match status" value="1"/>
</dbReference>
<keyword evidence="3" id="KW-1185">Reference proteome</keyword>
<dbReference type="InterPro" id="IPR050266">
    <property type="entry name" value="AB_hydrolase_sf"/>
</dbReference>
<sequence>MSLMNYEILGNKDGFPIVFGHGWARDHRDFIPVAELLGDRAKLILLDLPGFGASPRPEAAWDTQDYAKATRDMLEQELGLRRYIWVGHSFGGRVGLRLAQMSDSPVAHLLVVAGAGVPRDVPMTKKWRGKLRSWQFKRKKAAANSEDEIIALEKQFGSADYVASRESGLRDIFIKAVQENQTEQLTSITCPTTFLYGANDTETPPEIGKKMHALVPNSTYLECPEYDHLTILSRGRHQMTLMLKDALQELGE</sequence>
<name>A0A238JKC9_9RHOB</name>
<evidence type="ECO:0000259" key="1">
    <source>
        <dbReference type="Pfam" id="PF12697"/>
    </source>
</evidence>
<proteinExistence type="predicted"/>
<gene>
    <name evidence="2" type="ORF">TRP8649_04389</name>
</gene>
<dbReference type="PANTHER" id="PTHR43798">
    <property type="entry name" value="MONOACYLGLYCEROL LIPASE"/>
    <property type="match status" value="1"/>
</dbReference>
<protein>
    <submittedName>
        <fullName evidence="2">Tropinesterase</fullName>
        <ecNumber evidence="2">3.1.1.10</ecNumber>
    </submittedName>
</protein>
<dbReference type="Pfam" id="PF12697">
    <property type="entry name" value="Abhydrolase_6"/>
    <property type="match status" value="1"/>
</dbReference>
<dbReference type="SUPFAM" id="SSF53474">
    <property type="entry name" value="alpha/beta-Hydrolases"/>
    <property type="match status" value="1"/>
</dbReference>
<accession>A0A238JKC9</accession>
<dbReference type="EC" id="3.1.1.10" evidence="2"/>
<dbReference type="InterPro" id="IPR000073">
    <property type="entry name" value="AB_hydrolase_1"/>
</dbReference>
<dbReference type="InterPro" id="IPR029058">
    <property type="entry name" value="AB_hydrolase_fold"/>
</dbReference>
<feature type="domain" description="AB hydrolase-1" evidence="1">
    <location>
        <begin position="17"/>
        <end position="233"/>
    </location>
</feature>
<dbReference type="Proteomes" id="UP000225972">
    <property type="component" value="Unassembled WGS sequence"/>
</dbReference>
<reference evidence="3" key="1">
    <citation type="submission" date="2017-05" db="EMBL/GenBank/DDBJ databases">
        <authorList>
            <person name="Rodrigo-Torres L."/>
            <person name="Arahal R. D."/>
            <person name="Lucena T."/>
        </authorList>
    </citation>
    <scope>NUCLEOTIDE SEQUENCE [LARGE SCALE GENOMIC DNA]</scope>
    <source>
        <strain evidence="3">CECT 8649</strain>
    </source>
</reference>
<evidence type="ECO:0000313" key="3">
    <source>
        <dbReference type="Proteomes" id="UP000225972"/>
    </source>
</evidence>
<organism evidence="2 3">
    <name type="scientific">Pelagimonas phthalicica</name>
    <dbReference type="NCBI Taxonomy" id="1037362"/>
    <lineage>
        <taxon>Bacteria</taxon>
        <taxon>Pseudomonadati</taxon>
        <taxon>Pseudomonadota</taxon>
        <taxon>Alphaproteobacteria</taxon>
        <taxon>Rhodobacterales</taxon>
        <taxon>Roseobacteraceae</taxon>
        <taxon>Pelagimonas</taxon>
    </lineage>
</organism>
<keyword evidence="2" id="KW-0378">Hydrolase</keyword>
<evidence type="ECO:0000313" key="2">
    <source>
        <dbReference type="EMBL" id="SMX30246.1"/>
    </source>
</evidence>